<evidence type="ECO:0000256" key="1">
    <source>
        <dbReference type="SAM" id="SignalP"/>
    </source>
</evidence>
<organism evidence="2 3">
    <name type="scientific">Phyllobacterium pellucidum</name>
    <dbReference type="NCBI Taxonomy" id="2740464"/>
    <lineage>
        <taxon>Bacteria</taxon>
        <taxon>Pseudomonadati</taxon>
        <taxon>Pseudomonadota</taxon>
        <taxon>Alphaproteobacteria</taxon>
        <taxon>Hyphomicrobiales</taxon>
        <taxon>Phyllobacteriaceae</taxon>
        <taxon>Phyllobacterium</taxon>
    </lineage>
</organism>
<name>A0A849VTV5_9HYPH</name>
<evidence type="ECO:0000313" key="2">
    <source>
        <dbReference type="EMBL" id="NTS33418.1"/>
    </source>
</evidence>
<proteinExistence type="predicted"/>
<gene>
    <name evidence="2" type="ORF">HQ945_19360</name>
</gene>
<comment type="caution">
    <text evidence="2">The sequence shown here is derived from an EMBL/GenBank/DDBJ whole genome shotgun (WGS) entry which is preliminary data.</text>
</comment>
<sequence>MTKEKTLRQCLTIAIAFIASSLFTTASANDLVLEKYFIGHTRAEGQFSAINGVKKSFKVRLTGRWNGKRLLLREDFTYADGQKDRKTWQFVKTSPTTYLGTREDVVGRAFVRVNGDTARFSYDVYLDGNTRKNRVRFHDRMTLQSNGLLINDAWVSKYGFPVARTHVEFRK</sequence>
<reference evidence="2 3" key="1">
    <citation type="submission" date="2020-05" db="EMBL/GenBank/DDBJ databases">
        <authorList>
            <person name="Kim M.K."/>
        </authorList>
    </citation>
    <scope>NUCLEOTIDE SEQUENCE [LARGE SCALE GENOMIC DNA]</scope>
    <source>
        <strain evidence="2 3">BT25</strain>
    </source>
</reference>
<keyword evidence="1" id="KW-0732">Signal</keyword>
<protein>
    <submittedName>
        <fullName evidence="2">DUF3833 family protein</fullName>
    </submittedName>
</protein>
<accession>A0A849VTV5</accession>
<keyword evidence="3" id="KW-1185">Reference proteome</keyword>
<dbReference type="EMBL" id="JABUMX010000005">
    <property type="protein sequence ID" value="NTS33418.1"/>
    <property type="molecule type" value="Genomic_DNA"/>
</dbReference>
<dbReference type="Proteomes" id="UP000550508">
    <property type="component" value="Unassembled WGS sequence"/>
</dbReference>
<feature type="signal peptide" evidence="1">
    <location>
        <begin position="1"/>
        <end position="28"/>
    </location>
</feature>
<dbReference type="InterPro" id="IPR024409">
    <property type="entry name" value="DUF3833"/>
</dbReference>
<dbReference type="Pfam" id="PF12915">
    <property type="entry name" value="DUF3833"/>
    <property type="match status" value="1"/>
</dbReference>
<evidence type="ECO:0000313" key="3">
    <source>
        <dbReference type="Proteomes" id="UP000550508"/>
    </source>
</evidence>
<feature type="chain" id="PRO_5032671594" evidence="1">
    <location>
        <begin position="29"/>
        <end position="171"/>
    </location>
</feature>
<dbReference type="AlphaFoldDB" id="A0A849VTV5"/>